<gene>
    <name evidence="1" type="ORF">FRZ06_01445</name>
</gene>
<sequence length="229" mass="27100">MKRIDDSALLTHYIQKYKIDELIGENLLRYAFFSLFEKDSFIMEADTELKYFYLMVDGKARVSYAFENGKSMFLKFYQGFNLLGDLELMKELPVLCNVEAVRDSYFILIPVERLREEGFQNPRLLRYLVNTLSEKLYATINNSSYNYIYPLTNRLASYLTEHNTEENEFYLKSSYEEIAQFLGTTYRHLNRTFKELEGKGLIRNEEKKIYVLDSAGLQKLSKNLYIQSI</sequence>
<evidence type="ECO:0000313" key="2">
    <source>
        <dbReference type="Proteomes" id="UP000594014"/>
    </source>
</evidence>
<accession>A0ACD1A6W1</accession>
<evidence type="ECO:0000313" key="1">
    <source>
        <dbReference type="EMBL" id="QOX62105.1"/>
    </source>
</evidence>
<reference evidence="1" key="1">
    <citation type="submission" date="2019-08" db="EMBL/GenBank/DDBJ databases">
        <title>Genome sequence of Clostridiales bacterium MT110.</title>
        <authorList>
            <person name="Cao J."/>
        </authorList>
    </citation>
    <scope>NUCLEOTIDE SEQUENCE</scope>
    <source>
        <strain evidence="1">MT110</strain>
    </source>
</reference>
<name>A0ACD1A6W1_9FIRM</name>
<keyword evidence="2" id="KW-1185">Reference proteome</keyword>
<organism evidence="1 2">
    <name type="scientific">Anoxybacterium hadale</name>
    <dbReference type="NCBI Taxonomy" id="3408580"/>
    <lineage>
        <taxon>Bacteria</taxon>
        <taxon>Bacillati</taxon>
        <taxon>Bacillota</taxon>
        <taxon>Clostridia</taxon>
        <taxon>Peptostreptococcales</taxon>
        <taxon>Anaerovoracaceae</taxon>
        <taxon>Anoxybacterium</taxon>
    </lineage>
</organism>
<dbReference type="Proteomes" id="UP000594014">
    <property type="component" value="Chromosome"/>
</dbReference>
<proteinExistence type="predicted"/>
<dbReference type="EMBL" id="CP042469">
    <property type="protein sequence ID" value="QOX62105.1"/>
    <property type="molecule type" value="Genomic_DNA"/>
</dbReference>
<protein>
    <submittedName>
        <fullName evidence="1">Cyclic nucleotide-binding domain-containing protein</fullName>
    </submittedName>
</protein>